<proteinExistence type="predicted"/>
<dbReference type="PIRSF" id="PIRSF031551">
    <property type="entry name" value="DUF1706"/>
    <property type="match status" value="1"/>
</dbReference>
<dbReference type="EMBL" id="FODY01000011">
    <property type="protein sequence ID" value="SEP14977.1"/>
    <property type="molecule type" value="Genomic_DNA"/>
</dbReference>
<dbReference type="Gene3D" id="1.20.120.450">
    <property type="entry name" value="dinb family like domain"/>
    <property type="match status" value="1"/>
</dbReference>
<dbReference type="Proteomes" id="UP000198847">
    <property type="component" value="Unassembled WGS sequence"/>
</dbReference>
<reference evidence="1 2" key="1">
    <citation type="submission" date="2016-10" db="EMBL/GenBank/DDBJ databases">
        <authorList>
            <person name="de Groot N.N."/>
        </authorList>
    </citation>
    <scope>NUCLEOTIDE SEQUENCE [LARGE SCALE GENOMIC DNA]</scope>
    <source>
        <strain evidence="1 2">DSM 13305</strain>
    </source>
</reference>
<dbReference type="STRING" id="112903.SAMN04490178_111101"/>
<dbReference type="InterPro" id="IPR034660">
    <property type="entry name" value="DinB/YfiT-like"/>
</dbReference>
<sequence length="168" mass="19788">MREYQDKAELLATIEKTYRLFAGEFDEVPADKINVRLPGVDKTPQEMLAYQLGWLALVMSWEQDELQGKSVITPSPDYKWNQLGLLYQHFYTEYSGYSLPRLRTLLDERVALWCAWIAGLSEDELFTPGVRRWAVTGANWPLWKWLHINSVAPFMSFRTKIRKWKKNI</sequence>
<dbReference type="Pfam" id="PF08020">
    <property type="entry name" value="DUF1706"/>
    <property type="match status" value="1"/>
</dbReference>
<gene>
    <name evidence="1" type="ORF">SAMN04490178_111101</name>
</gene>
<dbReference type="InterPro" id="IPR012550">
    <property type="entry name" value="DUF1706"/>
</dbReference>
<dbReference type="RefSeq" id="WP_091746937.1">
    <property type="nucleotide sequence ID" value="NZ_FODY01000011.1"/>
</dbReference>
<dbReference type="AlphaFoldDB" id="A0A1H8VID2"/>
<evidence type="ECO:0008006" key="3">
    <source>
        <dbReference type="Google" id="ProtNLM"/>
    </source>
</evidence>
<organism evidence="1 2">
    <name type="scientific">Propionispora vibrioides</name>
    <dbReference type="NCBI Taxonomy" id="112903"/>
    <lineage>
        <taxon>Bacteria</taxon>
        <taxon>Bacillati</taxon>
        <taxon>Bacillota</taxon>
        <taxon>Negativicutes</taxon>
        <taxon>Selenomonadales</taxon>
        <taxon>Sporomusaceae</taxon>
        <taxon>Propionispora</taxon>
    </lineage>
</organism>
<evidence type="ECO:0000313" key="1">
    <source>
        <dbReference type="EMBL" id="SEP14977.1"/>
    </source>
</evidence>
<evidence type="ECO:0000313" key="2">
    <source>
        <dbReference type="Proteomes" id="UP000198847"/>
    </source>
</evidence>
<dbReference type="PANTHER" id="PTHR40658">
    <property type="match status" value="1"/>
</dbReference>
<dbReference type="PANTHER" id="PTHR40658:SF3">
    <property type="entry name" value="CLBS_DFSB FAMILY FOUR-HELIX BUNDLE PROTEIN"/>
    <property type="match status" value="1"/>
</dbReference>
<protein>
    <recommendedName>
        <fullName evidence="3">Cytoplasmic protein</fullName>
    </recommendedName>
</protein>
<name>A0A1H8VID2_9FIRM</name>
<accession>A0A1H8VID2</accession>
<dbReference type="OrthoDB" id="9786621at2"/>
<keyword evidence="2" id="KW-1185">Reference proteome</keyword>